<reference evidence="1 2" key="1">
    <citation type="submission" date="2011-01" db="EMBL/GenBank/DDBJ databases">
        <title>Shigella flexneri CDC 796-83 whole genome shotgun sequencing project.</title>
        <authorList>
            <person name="Mane S.P."/>
            <person name="Sobral B.W."/>
            <person name="Cebula T."/>
            <person name="Chertkov O."/>
            <person name="Munk A.C."/>
            <person name="Tapia R."/>
            <person name="Green L."/>
            <person name="Rogers Y."/>
            <person name="Detter J.C."/>
            <person name="Bruce D."/>
            <person name="Brettin T.S."/>
        </authorList>
    </citation>
    <scope>NUCLEOTIDE SEQUENCE [LARGE SCALE GENOMIC DNA]</scope>
    <source>
        <strain evidence="1 2">CDC 796-83</strain>
    </source>
</reference>
<dbReference type="EMBL" id="AERO01000018">
    <property type="protein sequence ID" value="EFW62141.1"/>
    <property type="molecule type" value="Genomic_DNA"/>
</dbReference>
<evidence type="ECO:0000313" key="1">
    <source>
        <dbReference type="EMBL" id="EFW62141.1"/>
    </source>
</evidence>
<accession>A0A6N3QV06</accession>
<sequence>MMKGSPPVERQRLKELERENRELRRSNDILRQASAYFAKAEFDRLWKK</sequence>
<dbReference type="SUPFAM" id="SSF46689">
    <property type="entry name" value="Homeodomain-like"/>
    <property type="match status" value="1"/>
</dbReference>
<proteinExistence type="predicted"/>
<evidence type="ECO:0000313" key="2">
    <source>
        <dbReference type="Proteomes" id="UP000003302"/>
    </source>
</evidence>
<dbReference type="AlphaFoldDB" id="A0A6N3QV06"/>
<gene>
    <name evidence="1" type="ORF">SGF_00372</name>
</gene>
<dbReference type="Proteomes" id="UP000003302">
    <property type="component" value="Unassembled WGS sequence"/>
</dbReference>
<organism evidence="1 2">
    <name type="scientific">Shigella flexneri CDC 796-83</name>
    <dbReference type="NCBI Taxonomy" id="945360"/>
    <lineage>
        <taxon>Bacteria</taxon>
        <taxon>Pseudomonadati</taxon>
        <taxon>Pseudomonadota</taxon>
        <taxon>Gammaproteobacteria</taxon>
        <taxon>Enterobacterales</taxon>
        <taxon>Enterobacteriaceae</taxon>
        <taxon>Shigella</taxon>
    </lineage>
</organism>
<protein>
    <submittedName>
        <fullName evidence="1">Transposase</fullName>
    </submittedName>
</protein>
<dbReference type="InterPro" id="IPR009057">
    <property type="entry name" value="Homeodomain-like_sf"/>
</dbReference>
<comment type="caution">
    <text evidence="1">The sequence shown here is derived from an EMBL/GenBank/DDBJ whole genome shotgun (WGS) entry which is preliminary data.</text>
</comment>
<name>A0A6N3QV06_SHIFL</name>